<accession>A0A0E0DPQ2</accession>
<name>A0A0E0DPQ2_9ORYZ</name>
<dbReference type="HOGENOM" id="CLU_1505753_0_0_1"/>
<reference evidence="2" key="2">
    <citation type="submission" date="2018-05" db="EMBL/GenBank/DDBJ databases">
        <title>OmerRS3 (Oryza meridionalis Reference Sequence Version 3).</title>
        <authorList>
            <person name="Zhang J."/>
            <person name="Kudrna D."/>
            <person name="Lee S."/>
            <person name="Talag J."/>
            <person name="Welchert J."/>
            <person name="Wing R.A."/>
        </authorList>
    </citation>
    <scope>NUCLEOTIDE SEQUENCE [LARGE SCALE GENOMIC DNA]</scope>
    <source>
        <strain evidence="2">cv. OR44</strain>
    </source>
</reference>
<evidence type="ECO:0000256" key="1">
    <source>
        <dbReference type="SAM" id="MobiDB-lite"/>
    </source>
</evidence>
<evidence type="ECO:0000313" key="3">
    <source>
        <dbReference type="Proteomes" id="UP000008021"/>
    </source>
</evidence>
<dbReference type="Proteomes" id="UP000008021">
    <property type="component" value="Chromosome 5"/>
</dbReference>
<dbReference type="Gramene" id="OMERI05G09770.1">
    <property type="protein sequence ID" value="OMERI05G09770.1"/>
    <property type="gene ID" value="OMERI05G09770"/>
</dbReference>
<dbReference type="EnsemblPlants" id="OMERI05G09770.1">
    <property type="protein sequence ID" value="OMERI05G09770.1"/>
    <property type="gene ID" value="OMERI05G09770"/>
</dbReference>
<sequence length="179" mass="19496">MAFTQLSTELVLMDPNQSSGYYNFLKDPDLVHPFGQASTQSDFCHPHDDFPNTHAQFPPFSTQSPPLAADNGGLTSASISRVSVWLENSTDPIEGNARKGDTYCRQVVATYNSTIEDDRKKDPQAPQSPIKLPENLKSPATSTPIRRIVSHGVASVSEGTHEVSLVVDSLTIPFSIQVP</sequence>
<proteinExistence type="predicted"/>
<protein>
    <submittedName>
        <fullName evidence="2">Uncharacterized protein</fullName>
    </submittedName>
</protein>
<organism evidence="2">
    <name type="scientific">Oryza meridionalis</name>
    <dbReference type="NCBI Taxonomy" id="40149"/>
    <lineage>
        <taxon>Eukaryota</taxon>
        <taxon>Viridiplantae</taxon>
        <taxon>Streptophyta</taxon>
        <taxon>Embryophyta</taxon>
        <taxon>Tracheophyta</taxon>
        <taxon>Spermatophyta</taxon>
        <taxon>Magnoliopsida</taxon>
        <taxon>Liliopsida</taxon>
        <taxon>Poales</taxon>
        <taxon>Poaceae</taxon>
        <taxon>BOP clade</taxon>
        <taxon>Oryzoideae</taxon>
        <taxon>Oryzeae</taxon>
        <taxon>Oryzinae</taxon>
        <taxon>Oryza</taxon>
    </lineage>
</organism>
<dbReference type="AlphaFoldDB" id="A0A0E0DPQ2"/>
<evidence type="ECO:0000313" key="2">
    <source>
        <dbReference type="EnsemblPlants" id="OMERI05G09770.1"/>
    </source>
</evidence>
<dbReference type="STRING" id="40149.A0A0E0DPQ2"/>
<keyword evidence="3" id="KW-1185">Reference proteome</keyword>
<reference evidence="2" key="1">
    <citation type="submission" date="2015-04" db="UniProtKB">
        <authorList>
            <consortium name="EnsemblPlants"/>
        </authorList>
    </citation>
    <scope>IDENTIFICATION</scope>
</reference>
<feature type="region of interest" description="Disordered" evidence="1">
    <location>
        <begin position="114"/>
        <end position="143"/>
    </location>
</feature>